<feature type="domain" description="CUB" evidence="3">
    <location>
        <begin position="418"/>
        <end position="525"/>
    </location>
</feature>
<dbReference type="Pfam" id="PF00431">
    <property type="entry name" value="CUB"/>
    <property type="match status" value="2"/>
</dbReference>
<dbReference type="InterPro" id="IPR035914">
    <property type="entry name" value="Sperma_CUB_dom_sf"/>
</dbReference>
<evidence type="ECO:0000313" key="5">
    <source>
        <dbReference type="EMBL" id="CAD7254006.1"/>
    </source>
</evidence>
<dbReference type="OrthoDB" id="6133475at2759"/>
<reference evidence="5" key="1">
    <citation type="submission" date="2020-11" db="EMBL/GenBank/DDBJ databases">
        <authorList>
            <person name="Tran Van P."/>
        </authorList>
    </citation>
    <scope>NUCLEOTIDE SEQUENCE</scope>
</reference>
<dbReference type="Gene3D" id="3.10.100.10">
    <property type="entry name" value="Mannose-Binding Protein A, subunit A"/>
    <property type="match status" value="2"/>
</dbReference>
<proteinExistence type="predicted"/>
<name>A0A7R9FT93_9CRUS</name>
<feature type="domain" description="C-type lectin" evidence="4">
    <location>
        <begin position="135"/>
        <end position="251"/>
    </location>
</feature>
<evidence type="ECO:0000256" key="2">
    <source>
        <dbReference type="PROSITE-ProRule" id="PRU00059"/>
    </source>
</evidence>
<dbReference type="CDD" id="cd00041">
    <property type="entry name" value="CUB"/>
    <property type="match status" value="1"/>
</dbReference>
<dbReference type="EMBL" id="LR906940">
    <property type="protein sequence ID" value="CAD7254006.1"/>
    <property type="molecule type" value="Genomic_DNA"/>
</dbReference>
<keyword evidence="6" id="KW-1185">Reference proteome</keyword>
<evidence type="ECO:0000313" key="6">
    <source>
        <dbReference type="Proteomes" id="UP000677054"/>
    </source>
</evidence>
<dbReference type="PROSITE" id="PS01180">
    <property type="entry name" value="CUB"/>
    <property type="match status" value="1"/>
</dbReference>
<dbReference type="SMART" id="SM00042">
    <property type="entry name" value="CUB"/>
    <property type="match status" value="2"/>
</dbReference>
<dbReference type="AlphaFoldDB" id="A0A7R9FT93"/>
<dbReference type="PROSITE" id="PS50041">
    <property type="entry name" value="C_TYPE_LECTIN_2"/>
    <property type="match status" value="2"/>
</dbReference>
<dbReference type="PANTHER" id="PTHR46908:SF4">
    <property type="entry name" value="TUMOR NECROSIS FACTOR-INDUCIBLE GENE 6 PROTEIN"/>
    <property type="match status" value="1"/>
</dbReference>
<sequence>MNTTPNSDPRKMNNLFISQFRPEKQAADTLEREAQRHCDPFERRNLHHAAESPITLTFEEFALDDNPDCKEEFLSISNFDWARFCGEEVPATIETSETTVTVTFASDGNRSVNGDRRFRISYDIGLECEPGWVKFRGQCYYFGSTDRPDFGMLDADEACHDMGANVTSIHSREEDEFVASKVKASFSLVGGYTGLGFPNDTFDFEFLDGSAADYQNFNDVGMRLDPYSWIVVTVDEWMNFPCDDLRSFVCEVGDSLQIWHSNGTFDAARSDCISSGGDLIAIKDRDRRASLMETILDVHDPLPREFWIGLKLDVTGDWTWVDGSQVTYANWATGYPLPGRGSCAAAVPSTWATVGSWAFGWSCKKPARRHGRRNSWSTRCEEKDPGRHEILDAFAVMKSLVILWSLLAGVFGEGRQQCGGTLMDGWGVIKSPSYPNEYPVDLQCLWTISAGSPITLTFEEFSLDDNPDCTEEFLRITNFDWAVFCGGDVPRSISTSDSIITIIFKSDGAASGEGDRRFRIYYETDGS</sequence>
<dbReference type="Pfam" id="PF00059">
    <property type="entry name" value="Lectin_C"/>
    <property type="match status" value="2"/>
</dbReference>
<dbReference type="PANTHER" id="PTHR46908">
    <property type="entry name" value="CUBILIN-LIKE PROTEIN"/>
    <property type="match status" value="1"/>
</dbReference>
<dbReference type="SUPFAM" id="SSF49854">
    <property type="entry name" value="Spermadhesin, CUB domain"/>
    <property type="match status" value="2"/>
</dbReference>
<dbReference type="InterPro" id="IPR016186">
    <property type="entry name" value="C-type_lectin-like/link_sf"/>
</dbReference>
<evidence type="ECO:0000259" key="4">
    <source>
        <dbReference type="PROSITE" id="PS50041"/>
    </source>
</evidence>
<dbReference type="InterPro" id="IPR016187">
    <property type="entry name" value="CTDL_fold"/>
</dbReference>
<dbReference type="InterPro" id="IPR052129">
    <property type="entry name" value="Spermadhesin-Link_domain"/>
</dbReference>
<dbReference type="SUPFAM" id="SSF56436">
    <property type="entry name" value="C-type lectin-like"/>
    <property type="match status" value="2"/>
</dbReference>
<comment type="caution">
    <text evidence="2">Lacks conserved residue(s) required for the propagation of feature annotation.</text>
</comment>
<dbReference type="SMART" id="SM00034">
    <property type="entry name" value="CLECT"/>
    <property type="match status" value="2"/>
</dbReference>
<accession>A0A7R9FT93</accession>
<gene>
    <name evidence="5" type="ORF">DSTB1V02_LOCUS13752</name>
</gene>
<evidence type="ECO:0000259" key="3">
    <source>
        <dbReference type="PROSITE" id="PS01180"/>
    </source>
</evidence>
<organism evidence="5">
    <name type="scientific">Darwinula stevensoni</name>
    <dbReference type="NCBI Taxonomy" id="69355"/>
    <lineage>
        <taxon>Eukaryota</taxon>
        <taxon>Metazoa</taxon>
        <taxon>Ecdysozoa</taxon>
        <taxon>Arthropoda</taxon>
        <taxon>Crustacea</taxon>
        <taxon>Oligostraca</taxon>
        <taxon>Ostracoda</taxon>
        <taxon>Podocopa</taxon>
        <taxon>Podocopida</taxon>
        <taxon>Darwinulocopina</taxon>
        <taxon>Darwinuloidea</taxon>
        <taxon>Darwinulidae</taxon>
        <taxon>Darwinula</taxon>
    </lineage>
</organism>
<dbReference type="Proteomes" id="UP000677054">
    <property type="component" value="Unassembled WGS sequence"/>
</dbReference>
<dbReference type="InterPro" id="IPR001304">
    <property type="entry name" value="C-type_lectin-like"/>
</dbReference>
<protein>
    <submittedName>
        <fullName evidence="5">Uncharacterized protein</fullName>
    </submittedName>
</protein>
<feature type="domain" description="C-type lectin" evidence="4">
    <location>
        <begin position="264"/>
        <end position="351"/>
    </location>
</feature>
<dbReference type="InterPro" id="IPR000859">
    <property type="entry name" value="CUB_dom"/>
</dbReference>
<evidence type="ECO:0000256" key="1">
    <source>
        <dbReference type="ARBA" id="ARBA00023157"/>
    </source>
</evidence>
<dbReference type="CDD" id="cd00037">
    <property type="entry name" value="CLECT"/>
    <property type="match status" value="2"/>
</dbReference>
<dbReference type="EMBL" id="CAJPEV010007423">
    <property type="protein sequence ID" value="CAG0904749.1"/>
    <property type="molecule type" value="Genomic_DNA"/>
</dbReference>
<dbReference type="Gene3D" id="2.60.120.290">
    <property type="entry name" value="Spermadhesin, CUB domain"/>
    <property type="match status" value="2"/>
</dbReference>
<keyword evidence="1" id="KW-1015">Disulfide bond</keyword>